<dbReference type="EMBL" id="CP084166">
    <property type="protein sequence ID" value="UJG41389.1"/>
    <property type="molecule type" value="Genomic_DNA"/>
</dbReference>
<dbReference type="Proteomes" id="UP001201020">
    <property type="component" value="Chromosome"/>
</dbReference>
<gene>
    <name evidence="1" type="ORF">K9W45_02740</name>
</gene>
<name>A0A9Y1BN81_9ARCH</name>
<organism evidence="1">
    <name type="scientific">Candidatus Heimdallarchaeum aukensis</name>
    <dbReference type="NCBI Taxonomy" id="2876573"/>
    <lineage>
        <taxon>Archaea</taxon>
        <taxon>Promethearchaeati</taxon>
        <taxon>Candidatus Heimdallarchaeota</taxon>
        <taxon>Candidatus Heimdallarchaeia (ex Rinke et al. 2021) (nom. nud.)</taxon>
        <taxon>Candidatus Heimdallarchaeales</taxon>
        <taxon>Candidatus Heimdallarchaeaceae</taxon>
        <taxon>Candidatus Heimdallarchaeum</taxon>
    </lineage>
</organism>
<accession>A0A9Y1BN81</accession>
<evidence type="ECO:0000313" key="1">
    <source>
        <dbReference type="EMBL" id="UJG41389.1"/>
    </source>
</evidence>
<reference evidence="1" key="1">
    <citation type="journal article" date="2022" name="Nat. Microbiol.">
        <title>Unique mobile elements and scalable gene flow at the prokaryote-eukaryote boundary revealed by circularized Asgard archaea genomes.</title>
        <authorList>
            <person name="Wu F."/>
            <person name="Speth D.R."/>
            <person name="Philosof A."/>
            <person name="Cremiere A."/>
            <person name="Narayanan A."/>
            <person name="Barco R.A."/>
            <person name="Connon S.A."/>
            <person name="Amend J.P."/>
            <person name="Antoshechkin I.A."/>
            <person name="Orphan V.J."/>
        </authorList>
    </citation>
    <scope>NUCLEOTIDE SEQUENCE</scope>
    <source>
        <strain evidence="1">PM71</strain>
    </source>
</reference>
<proteinExistence type="predicted"/>
<sequence>MKKENLDLQLTNLFLELEKKVDEFNKETIDSKEILTYFKKYYFEFYTSFSSKFSYKKLKAKKEKLRMNTTFTRGEKKYLDSLSMLNQCLIKIISKNQQKIVTLQYFDPKIESLEKLTENFATQKEESNEVISVLRTITDWFLKNREYFNSLNSEKTELIIRKLLSTSNILSKVSTQIDLQLERIKFQDYLENLKSRREEILKKIIYEREKIPLQELSPLLEFNDVLELERWILHLPTKLFKIDDEIVIINKDEQDSDIVSAISMLLDKFQEYEELGLGKKI</sequence>
<protein>
    <submittedName>
        <fullName evidence="1">Uncharacterized protein</fullName>
    </submittedName>
</protein>
<dbReference type="AlphaFoldDB" id="A0A9Y1BN81"/>